<dbReference type="Proteomes" id="UP000199028">
    <property type="component" value="Unassembled WGS sequence"/>
</dbReference>
<dbReference type="EMBL" id="FOFT01000012">
    <property type="protein sequence ID" value="SES36754.1"/>
    <property type="molecule type" value="Genomic_DNA"/>
</dbReference>
<feature type="transmembrane region" description="Helical" evidence="1">
    <location>
        <begin position="166"/>
        <end position="184"/>
    </location>
</feature>
<reference evidence="3" key="1">
    <citation type="submission" date="2016-10" db="EMBL/GenBank/DDBJ databases">
        <authorList>
            <person name="Varghese N."/>
            <person name="Submissions S."/>
        </authorList>
    </citation>
    <scope>NUCLEOTIDE SEQUENCE [LARGE SCALE GENOMIC DNA]</scope>
    <source>
        <strain evidence="3">CGMCC 4.578</strain>
    </source>
</reference>
<keyword evidence="1" id="KW-1133">Transmembrane helix</keyword>
<keyword evidence="3" id="KW-1185">Reference proteome</keyword>
<keyword evidence="1" id="KW-0812">Transmembrane</keyword>
<protein>
    <submittedName>
        <fullName evidence="2">Uncharacterized protein</fullName>
    </submittedName>
</protein>
<name>A0A1H9WSF7_9PSEU</name>
<dbReference type="RefSeq" id="WP_143086864.1">
    <property type="nucleotide sequence ID" value="NZ_FOFT01000012.1"/>
</dbReference>
<keyword evidence="1" id="KW-0472">Membrane</keyword>
<gene>
    <name evidence="2" type="ORF">SAMN05216195_112180</name>
</gene>
<dbReference type="SUPFAM" id="SSF140453">
    <property type="entry name" value="EsxAB dimer-like"/>
    <property type="match status" value="1"/>
</dbReference>
<evidence type="ECO:0000313" key="3">
    <source>
        <dbReference type="Proteomes" id="UP000199028"/>
    </source>
</evidence>
<dbReference type="AlphaFoldDB" id="A0A1H9WSF7"/>
<proteinExistence type="predicted"/>
<evidence type="ECO:0000313" key="2">
    <source>
        <dbReference type="EMBL" id="SES36754.1"/>
    </source>
</evidence>
<dbReference type="OrthoDB" id="3685041at2"/>
<dbReference type="Gene3D" id="1.10.287.1060">
    <property type="entry name" value="ESAT-6-like"/>
    <property type="match status" value="1"/>
</dbReference>
<organism evidence="2 3">
    <name type="scientific">Lentzea flaviverrucosa</name>
    <dbReference type="NCBI Taxonomy" id="200379"/>
    <lineage>
        <taxon>Bacteria</taxon>
        <taxon>Bacillati</taxon>
        <taxon>Actinomycetota</taxon>
        <taxon>Actinomycetes</taxon>
        <taxon>Pseudonocardiales</taxon>
        <taxon>Pseudonocardiaceae</taxon>
        <taxon>Lentzea</taxon>
    </lineage>
</organism>
<sequence>MSFLQQVITDSLLSDAREIDGFAKKHGAGLPSIESTLRIIKDIDPDAFRRIGRDVWGTGQSDGADELGRAIDGCVRGLETASNQASAWTGEANNAYTERIGKMKQALSDMRKPAHDVGQALVDVADGFEFKVSDLWNNIWSAIGFVLGVIGVVAGIIVGITGIGAVVGLILGILGVLVGMAAWWHSQKFKADEQIAKCTEASAAALKSIESLGKLQP</sequence>
<dbReference type="InterPro" id="IPR036689">
    <property type="entry name" value="ESAT-6-like_sf"/>
</dbReference>
<accession>A0A1H9WSF7</accession>
<feature type="transmembrane region" description="Helical" evidence="1">
    <location>
        <begin position="139"/>
        <end position="160"/>
    </location>
</feature>
<evidence type="ECO:0000256" key="1">
    <source>
        <dbReference type="SAM" id="Phobius"/>
    </source>
</evidence>